<organism evidence="4">
    <name type="scientific">Arabidopsis lyrata subsp. lyrata</name>
    <name type="common">Lyre-leaved rock-cress</name>
    <dbReference type="NCBI Taxonomy" id="81972"/>
    <lineage>
        <taxon>Eukaryota</taxon>
        <taxon>Viridiplantae</taxon>
        <taxon>Streptophyta</taxon>
        <taxon>Embryophyta</taxon>
        <taxon>Tracheophyta</taxon>
        <taxon>Spermatophyta</taxon>
        <taxon>Magnoliopsida</taxon>
        <taxon>eudicotyledons</taxon>
        <taxon>Gunneridae</taxon>
        <taxon>Pentapetalae</taxon>
        <taxon>rosids</taxon>
        <taxon>malvids</taxon>
        <taxon>Brassicales</taxon>
        <taxon>Brassicaceae</taxon>
        <taxon>Camelineae</taxon>
        <taxon>Arabidopsis</taxon>
    </lineage>
</organism>
<evidence type="ECO:0000313" key="3">
    <source>
        <dbReference type="EMBL" id="EFH62990.1"/>
    </source>
</evidence>
<evidence type="ECO:0000313" key="4">
    <source>
        <dbReference type="Proteomes" id="UP000008694"/>
    </source>
</evidence>
<evidence type="ECO:0008006" key="5">
    <source>
        <dbReference type="Google" id="ProtNLM"/>
    </source>
</evidence>
<dbReference type="PANTHER" id="PTHR47993:SF360">
    <property type="entry name" value="F-BOX ASSOCIATED DOMAIN-CONTAINING PROTEIN"/>
    <property type="match status" value="1"/>
</dbReference>
<dbReference type="Gramene" id="scaffold_200815.1">
    <property type="protein sequence ID" value="scaffold_200815.1"/>
    <property type="gene ID" value="scaffold_200815.1"/>
</dbReference>
<gene>
    <name evidence="3" type="ORF">ARALYDRAFT_893741</name>
</gene>
<accession>D7KYL7</accession>
<evidence type="ECO:0000259" key="2">
    <source>
        <dbReference type="Pfam" id="PF07734"/>
    </source>
</evidence>
<dbReference type="PANTHER" id="PTHR47993">
    <property type="entry name" value="OS09G0372900 PROTEIN-RELATED"/>
    <property type="match status" value="1"/>
</dbReference>
<dbReference type="SUPFAM" id="SSF81383">
    <property type="entry name" value="F-box domain"/>
    <property type="match status" value="1"/>
</dbReference>
<dbReference type="EMBL" id="GL348714">
    <property type="protein sequence ID" value="EFH62990.1"/>
    <property type="molecule type" value="Genomic_DNA"/>
</dbReference>
<dbReference type="STRING" id="81972.D7KYL7"/>
<feature type="domain" description="F-box associated beta-propeller type 1" evidence="2">
    <location>
        <begin position="102"/>
        <end position="367"/>
    </location>
</feature>
<protein>
    <recommendedName>
        <fullName evidence="5">F-box domain-containing protein</fullName>
    </recommendedName>
</protein>
<dbReference type="InterPro" id="IPR050233">
    <property type="entry name" value="A_thaliana_F-box"/>
</dbReference>
<name>D7KYL7_ARALL</name>
<proteinExistence type="predicted"/>
<dbReference type="Pfam" id="PF00646">
    <property type="entry name" value="F-box"/>
    <property type="match status" value="1"/>
</dbReference>
<dbReference type="AlphaFoldDB" id="D7KYL7"/>
<sequence>MRTISDLPEDLVAEEILSRVPLSCSRSVRSTCKKWNASSKNRILGKKAKRQFMGFLMMDHKICFMNLDLQGIHKSLVNPSSIKQGYCYASLRTTRGFWYGIRETKWIQPRDKSRGQDAYALGYDKKKRTHKILRNFDFPLSGREYVIVYEIYDFSSNSWKVLDVPTDDCHISSHINGASLKGNTYILARKHGVTKILEDLLLCFDFTTESFRPLPLPFRDTFSDGGDFVSLSCVKEEQLAVLYQRYWNPPTAIEIFVTNKIDDLNAVSWIKFLKLSTSFYGLCLSGSFFIDQEKKVAVVFDLELPTNDNSRRRRRYQTAHIIGEDGYLKSVTIRGAPRTWSSDRIEHYTKQSCVPLVCPSYVPSLVRLQINKPSRANGEKVIIINR</sequence>
<reference evidence="4" key="1">
    <citation type="journal article" date="2011" name="Nat. Genet.">
        <title>The Arabidopsis lyrata genome sequence and the basis of rapid genome size change.</title>
        <authorList>
            <person name="Hu T.T."/>
            <person name="Pattyn P."/>
            <person name="Bakker E.G."/>
            <person name="Cao J."/>
            <person name="Cheng J.-F."/>
            <person name="Clark R.M."/>
            <person name="Fahlgren N."/>
            <person name="Fawcett J.A."/>
            <person name="Grimwood J."/>
            <person name="Gundlach H."/>
            <person name="Haberer G."/>
            <person name="Hollister J.D."/>
            <person name="Ossowski S."/>
            <person name="Ottilar R.P."/>
            <person name="Salamov A.A."/>
            <person name="Schneeberger K."/>
            <person name="Spannagl M."/>
            <person name="Wang X."/>
            <person name="Yang L."/>
            <person name="Nasrallah M.E."/>
            <person name="Bergelson J."/>
            <person name="Carrington J.C."/>
            <person name="Gaut B.S."/>
            <person name="Schmutz J."/>
            <person name="Mayer K.F.X."/>
            <person name="Van de Peer Y."/>
            <person name="Grigoriev I.V."/>
            <person name="Nordborg M."/>
            <person name="Weigel D."/>
            <person name="Guo Y.-L."/>
        </authorList>
    </citation>
    <scope>NUCLEOTIDE SEQUENCE [LARGE SCALE GENOMIC DNA]</scope>
    <source>
        <strain evidence="4">cv. MN47</strain>
    </source>
</reference>
<feature type="domain" description="F-box" evidence="1">
    <location>
        <begin position="4"/>
        <end position="45"/>
    </location>
</feature>
<dbReference type="Pfam" id="PF07734">
    <property type="entry name" value="FBA_1"/>
    <property type="match status" value="1"/>
</dbReference>
<dbReference type="NCBIfam" id="TIGR01640">
    <property type="entry name" value="F_box_assoc_1"/>
    <property type="match status" value="1"/>
</dbReference>
<evidence type="ECO:0000259" key="1">
    <source>
        <dbReference type="Pfam" id="PF00646"/>
    </source>
</evidence>
<dbReference type="Proteomes" id="UP000008694">
    <property type="component" value="Unassembled WGS sequence"/>
</dbReference>
<keyword evidence="4" id="KW-1185">Reference proteome</keyword>
<dbReference type="InterPro" id="IPR017451">
    <property type="entry name" value="F-box-assoc_interact_dom"/>
</dbReference>
<dbReference type="InterPro" id="IPR036047">
    <property type="entry name" value="F-box-like_dom_sf"/>
</dbReference>
<dbReference type="InterPro" id="IPR006527">
    <property type="entry name" value="F-box-assoc_dom_typ1"/>
</dbReference>
<dbReference type="InterPro" id="IPR001810">
    <property type="entry name" value="F-box_dom"/>
</dbReference>
<dbReference type="HOGENOM" id="CLU_034692_0_0_1"/>